<organism evidence="1 2">
    <name type="scientific">Candidatus Onthomorpha intestinigallinarum</name>
    <dbReference type="NCBI Taxonomy" id="2840880"/>
    <lineage>
        <taxon>Bacteria</taxon>
        <taxon>Pseudomonadati</taxon>
        <taxon>Bacteroidota</taxon>
        <taxon>Bacteroidia</taxon>
        <taxon>Bacteroidales</taxon>
        <taxon>Candidatus Onthomorpha</taxon>
    </lineage>
</organism>
<proteinExistence type="predicted"/>
<reference evidence="1" key="2">
    <citation type="submission" date="2021-04" db="EMBL/GenBank/DDBJ databases">
        <authorList>
            <person name="Gilroy R."/>
        </authorList>
    </citation>
    <scope>NUCLEOTIDE SEQUENCE</scope>
    <source>
        <strain evidence="1">Gambia16-930</strain>
    </source>
</reference>
<reference evidence="1" key="1">
    <citation type="journal article" date="2021" name="PeerJ">
        <title>Extensive microbial diversity within the chicken gut microbiome revealed by metagenomics and culture.</title>
        <authorList>
            <person name="Gilroy R."/>
            <person name="Ravi A."/>
            <person name="Getino M."/>
            <person name="Pursley I."/>
            <person name="Horton D.L."/>
            <person name="Alikhan N.F."/>
            <person name="Baker D."/>
            <person name="Gharbi K."/>
            <person name="Hall N."/>
            <person name="Watson M."/>
            <person name="Adriaenssens E.M."/>
            <person name="Foster-Nyarko E."/>
            <person name="Jarju S."/>
            <person name="Secka A."/>
            <person name="Antonio M."/>
            <person name="Oren A."/>
            <person name="Chaudhuri R.R."/>
            <person name="La Ragione R."/>
            <person name="Hildebrand F."/>
            <person name="Pallen M.J."/>
        </authorList>
    </citation>
    <scope>NUCLEOTIDE SEQUENCE</scope>
    <source>
        <strain evidence="1">Gambia16-930</strain>
    </source>
</reference>
<dbReference type="AlphaFoldDB" id="A0A9D1UH49"/>
<dbReference type="Proteomes" id="UP000824267">
    <property type="component" value="Unassembled WGS sequence"/>
</dbReference>
<accession>A0A9D1UH49</accession>
<sequence length="134" mass="15838">MFDKEIIKEIETLHEKGFYHGNSCYFRYDEMVTHKEDCLGRRSLSLSEPLKVVKALGFKEYRKIENEHYNKKDGWQLLHAYLLKNTCPKCKSPLYIFNQSSPGWTWKRLCGRAGYLLYCPNCKQGIAFLLTEMN</sequence>
<gene>
    <name evidence="1" type="ORF">IAC47_05310</name>
</gene>
<protein>
    <submittedName>
        <fullName evidence="1">Uncharacterized protein</fullName>
    </submittedName>
</protein>
<comment type="caution">
    <text evidence="1">The sequence shown here is derived from an EMBL/GenBank/DDBJ whole genome shotgun (WGS) entry which is preliminary data.</text>
</comment>
<evidence type="ECO:0000313" key="1">
    <source>
        <dbReference type="EMBL" id="HIW87674.1"/>
    </source>
</evidence>
<name>A0A9D1UH49_9BACT</name>
<evidence type="ECO:0000313" key="2">
    <source>
        <dbReference type="Proteomes" id="UP000824267"/>
    </source>
</evidence>
<dbReference type="EMBL" id="DXGG01000168">
    <property type="protein sequence ID" value="HIW87674.1"/>
    <property type="molecule type" value="Genomic_DNA"/>
</dbReference>